<name>A0A1W1BR06_9ZZZZ</name>
<keyword evidence="5" id="KW-0547">Nucleotide-binding</keyword>
<dbReference type="EC" id="2.7.1.100" evidence="3"/>
<evidence type="ECO:0000256" key="6">
    <source>
        <dbReference type="ARBA" id="ARBA00022777"/>
    </source>
</evidence>
<dbReference type="NCBIfam" id="TIGR01767">
    <property type="entry name" value="MTRK"/>
    <property type="match status" value="1"/>
</dbReference>
<accession>A0A1W1BR06</accession>
<comment type="similarity">
    <text evidence="1">Belongs to the methylthioribose kinase family.</text>
</comment>
<dbReference type="InterPro" id="IPR011009">
    <property type="entry name" value="Kinase-like_dom_sf"/>
</dbReference>
<keyword evidence="4 9" id="KW-0808">Transferase</keyword>
<evidence type="ECO:0000256" key="3">
    <source>
        <dbReference type="ARBA" id="ARBA00012128"/>
    </source>
</evidence>
<evidence type="ECO:0000256" key="1">
    <source>
        <dbReference type="ARBA" id="ARBA00010165"/>
    </source>
</evidence>
<dbReference type="EMBL" id="FPHM01000033">
    <property type="protein sequence ID" value="SFV55946.1"/>
    <property type="molecule type" value="Genomic_DNA"/>
</dbReference>
<dbReference type="PANTHER" id="PTHR34273">
    <property type="entry name" value="METHYLTHIORIBOSE KINASE"/>
    <property type="match status" value="1"/>
</dbReference>
<dbReference type="Pfam" id="PF01636">
    <property type="entry name" value="APH"/>
    <property type="match status" value="1"/>
</dbReference>
<evidence type="ECO:0000256" key="5">
    <source>
        <dbReference type="ARBA" id="ARBA00022741"/>
    </source>
</evidence>
<evidence type="ECO:0000256" key="7">
    <source>
        <dbReference type="ARBA" id="ARBA00022840"/>
    </source>
</evidence>
<dbReference type="InterPro" id="IPR002575">
    <property type="entry name" value="Aminoglycoside_PTrfase"/>
</dbReference>
<dbReference type="SUPFAM" id="SSF56112">
    <property type="entry name" value="Protein kinase-like (PK-like)"/>
    <property type="match status" value="1"/>
</dbReference>
<dbReference type="Gene3D" id="3.30.200.20">
    <property type="entry name" value="Phosphorylase Kinase, domain 1"/>
    <property type="match status" value="1"/>
</dbReference>
<dbReference type="GO" id="GO:0009086">
    <property type="term" value="P:methionine biosynthetic process"/>
    <property type="evidence" value="ECO:0007669"/>
    <property type="project" value="InterPro"/>
</dbReference>
<comment type="subunit">
    <text evidence="2">Homodimer.</text>
</comment>
<sequence length="403" mass="46485">MSYKILTIDILKEYILNIEVIKNYLEDGKIEISEIGDGNLNFVYIVSNVSNGKSLIVKQAVPYLRIAGEGFPLSRERMNYEIRALQFYEELLPSFVPKIYYADEDMSLVIMQNLSEHIIMRKGLIEQKVYPKFSEHISTFLAHTLFYSSSLYLNSTEKRALVDRFNSNTELCKLTEDFVFTLAFMEDETNDVNPDLLTEAKELFAQSDFKKSVLKLKYIFMTQSDALIHGDLHTGSIMLNANETYVIDPEFAFVGAFGFDIGALIANMINAYISHFYRSEDKVYQAWILESIKEIYRQFEEKFLELWSQYPNSALLKEGFIAQKELDEFKAEFMKNIFRQSVGFAGCKIVRRVFGIAGVEDIRGIEDKNKRKEAELMALRVGKSLILNYESIEDVDDLLGLIC</sequence>
<gene>
    <name evidence="9" type="ORF">MNB_SV-13-188</name>
</gene>
<proteinExistence type="inferred from homology"/>
<keyword evidence="6 9" id="KW-0418">Kinase</keyword>
<dbReference type="Gene3D" id="3.90.1200.10">
    <property type="match status" value="1"/>
</dbReference>
<dbReference type="PIRSF" id="PIRSF031134">
    <property type="entry name" value="MTRK"/>
    <property type="match status" value="1"/>
</dbReference>
<organism evidence="9">
    <name type="scientific">hydrothermal vent metagenome</name>
    <dbReference type="NCBI Taxonomy" id="652676"/>
    <lineage>
        <taxon>unclassified sequences</taxon>
        <taxon>metagenomes</taxon>
        <taxon>ecological metagenomes</taxon>
    </lineage>
</organism>
<reference evidence="9" key="1">
    <citation type="submission" date="2016-10" db="EMBL/GenBank/DDBJ databases">
        <authorList>
            <person name="de Groot N.N."/>
        </authorList>
    </citation>
    <scope>NUCLEOTIDE SEQUENCE</scope>
</reference>
<evidence type="ECO:0000256" key="4">
    <source>
        <dbReference type="ARBA" id="ARBA00022679"/>
    </source>
</evidence>
<evidence type="ECO:0000256" key="2">
    <source>
        <dbReference type="ARBA" id="ARBA00011738"/>
    </source>
</evidence>
<protein>
    <recommendedName>
        <fullName evidence="3">S-methyl-5-thioribose kinase</fullName>
        <ecNumber evidence="3">2.7.1.100</ecNumber>
    </recommendedName>
</protein>
<dbReference type="GO" id="GO:0005524">
    <property type="term" value="F:ATP binding"/>
    <property type="evidence" value="ECO:0007669"/>
    <property type="project" value="UniProtKB-KW"/>
</dbReference>
<keyword evidence="7" id="KW-0067">ATP-binding</keyword>
<feature type="domain" description="Aminoglycoside phosphotransferase" evidence="8">
    <location>
        <begin position="32"/>
        <end position="268"/>
    </location>
</feature>
<dbReference type="GO" id="GO:0046522">
    <property type="term" value="F:S-methyl-5-thioribose kinase activity"/>
    <property type="evidence" value="ECO:0007669"/>
    <property type="project" value="UniProtKB-EC"/>
</dbReference>
<evidence type="ECO:0000313" key="9">
    <source>
        <dbReference type="EMBL" id="SFV55946.1"/>
    </source>
</evidence>
<evidence type="ECO:0000259" key="8">
    <source>
        <dbReference type="Pfam" id="PF01636"/>
    </source>
</evidence>
<dbReference type="AlphaFoldDB" id="A0A1W1BR06"/>
<dbReference type="InterPro" id="IPR009212">
    <property type="entry name" value="Methylthioribose_kinase"/>
</dbReference>
<dbReference type="PANTHER" id="PTHR34273:SF2">
    <property type="entry name" value="METHYLTHIORIBOSE KINASE"/>
    <property type="match status" value="1"/>
</dbReference>